<comment type="caution">
    <text evidence="2">The sequence shown here is derived from an EMBL/GenBank/DDBJ whole genome shotgun (WGS) entry which is preliminary data.</text>
</comment>
<name>A0A9P9F5D9_9HYPO</name>
<protein>
    <submittedName>
        <fullName evidence="2">Uncharacterized protein</fullName>
    </submittedName>
</protein>
<dbReference type="Proteomes" id="UP000738349">
    <property type="component" value="Unassembled WGS sequence"/>
</dbReference>
<dbReference type="OrthoDB" id="409136at2759"/>
<evidence type="ECO:0000313" key="3">
    <source>
        <dbReference type="Proteomes" id="UP000738349"/>
    </source>
</evidence>
<dbReference type="AlphaFoldDB" id="A0A9P9F5D9"/>
<sequence length="737" mass="83205">MDESLQNQRTDGPSWFHCMLNSLKLQQPPQALLGYKIRATPDQFRHGDRPLAFEVSYDKPSKAAHLTVQSSPIGSSKEIIEFKDTTRHFQSTPDSNISGWYVSGCERARDQWANMRLWLEFLGQQSLDRLNKYRRRHFGLQSSVHGMNPLWAVRGYFVGPDENNAPPYITVLCSDPEVSEWLVQAISAKLKYHVGWHATRLPKVRLLEYRSNDGALDQGPPSDERDISDEDTDEMETRPLEIEVKLAGDYPTMVNEQLSSWSIGRHRCGIRIKVTLNSETVGYGTVGGLVRVGGTVYGLTVGHIFVPRDHTTANTPHVTAGTESTKSSYEDVSHILAAWEHHKRLSLKFDWALIAMPGLQHQPISAWSDLNLVRTVTGDFCPVMTGVPDPSFRSSVLLATPGSTHSLRGIFMGSEAVVNTPSSPTPYATLVVRMEQPWVIQLGDSGSWAFDAASGDFMGVLVAGCPELQEVYILPSRQIFDDIHNHFRSPVSLANFPSISNRDSATLSRLLRSCGRLEHETSNNSNSIEHLQRLRQEVAGWEIQKSALLNQPPTVFRKSLRGERKVWNSLEHFASMRNAWSAILGQYDHRLELEQSNESFNELAVWARVALAKQPLKCYNDMNKRWRALLSASTSPGSMEWGVLNAVWDHMILGMNRFPHRSPQGLGKYHSAKKHVIQKEIQSSKAGSHWYRQSGSKPRDRYTVIETLDIMQYNNQDSASLIEREHIPHRNSNIQNL</sequence>
<proteinExistence type="predicted"/>
<organism evidence="2 3">
    <name type="scientific">Dactylonectria macrodidyma</name>
    <dbReference type="NCBI Taxonomy" id="307937"/>
    <lineage>
        <taxon>Eukaryota</taxon>
        <taxon>Fungi</taxon>
        <taxon>Dikarya</taxon>
        <taxon>Ascomycota</taxon>
        <taxon>Pezizomycotina</taxon>
        <taxon>Sordariomycetes</taxon>
        <taxon>Hypocreomycetidae</taxon>
        <taxon>Hypocreales</taxon>
        <taxon>Nectriaceae</taxon>
        <taxon>Dactylonectria</taxon>
    </lineage>
</organism>
<reference evidence="2" key="1">
    <citation type="journal article" date="2021" name="Nat. Commun.">
        <title>Genetic determinants of endophytism in the Arabidopsis root mycobiome.</title>
        <authorList>
            <person name="Mesny F."/>
            <person name="Miyauchi S."/>
            <person name="Thiergart T."/>
            <person name="Pickel B."/>
            <person name="Atanasova L."/>
            <person name="Karlsson M."/>
            <person name="Huettel B."/>
            <person name="Barry K.W."/>
            <person name="Haridas S."/>
            <person name="Chen C."/>
            <person name="Bauer D."/>
            <person name="Andreopoulos W."/>
            <person name="Pangilinan J."/>
            <person name="LaButti K."/>
            <person name="Riley R."/>
            <person name="Lipzen A."/>
            <person name="Clum A."/>
            <person name="Drula E."/>
            <person name="Henrissat B."/>
            <person name="Kohler A."/>
            <person name="Grigoriev I.V."/>
            <person name="Martin F.M."/>
            <person name="Hacquard S."/>
        </authorList>
    </citation>
    <scope>NUCLEOTIDE SEQUENCE</scope>
    <source>
        <strain evidence="2">MPI-CAGE-AT-0147</strain>
    </source>
</reference>
<accession>A0A9P9F5D9</accession>
<feature type="region of interest" description="Disordered" evidence="1">
    <location>
        <begin position="212"/>
        <end position="235"/>
    </location>
</feature>
<evidence type="ECO:0000256" key="1">
    <source>
        <dbReference type="SAM" id="MobiDB-lite"/>
    </source>
</evidence>
<dbReference type="EMBL" id="JAGMUV010000006">
    <property type="protein sequence ID" value="KAH7152618.1"/>
    <property type="molecule type" value="Genomic_DNA"/>
</dbReference>
<evidence type="ECO:0000313" key="2">
    <source>
        <dbReference type="EMBL" id="KAH7152618.1"/>
    </source>
</evidence>
<keyword evidence="3" id="KW-1185">Reference proteome</keyword>
<gene>
    <name evidence="2" type="ORF">EDB81DRAFT_881584</name>
</gene>